<dbReference type="EMBL" id="JAINUF010000005">
    <property type="protein sequence ID" value="KAJ8360593.1"/>
    <property type="molecule type" value="Genomic_DNA"/>
</dbReference>
<evidence type="ECO:0000313" key="2">
    <source>
        <dbReference type="EMBL" id="KAJ8360593.1"/>
    </source>
</evidence>
<dbReference type="AlphaFoldDB" id="A0A9Q1FKE2"/>
<keyword evidence="3" id="KW-1185">Reference proteome</keyword>
<reference evidence="2" key="1">
    <citation type="journal article" date="2023" name="Science">
        <title>Genome structures resolve the early diversification of teleost fishes.</title>
        <authorList>
            <person name="Parey E."/>
            <person name="Louis A."/>
            <person name="Montfort J."/>
            <person name="Bouchez O."/>
            <person name="Roques C."/>
            <person name="Iampietro C."/>
            <person name="Lluch J."/>
            <person name="Castinel A."/>
            <person name="Donnadieu C."/>
            <person name="Desvignes T."/>
            <person name="Floi Bucao C."/>
            <person name="Jouanno E."/>
            <person name="Wen M."/>
            <person name="Mejri S."/>
            <person name="Dirks R."/>
            <person name="Jansen H."/>
            <person name="Henkel C."/>
            <person name="Chen W.J."/>
            <person name="Zahm M."/>
            <person name="Cabau C."/>
            <person name="Klopp C."/>
            <person name="Thompson A.W."/>
            <person name="Robinson-Rechavi M."/>
            <person name="Braasch I."/>
            <person name="Lecointre G."/>
            <person name="Bobe J."/>
            <person name="Postlethwait J.H."/>
            <person name="Berthelot C."/>
            <person name="Roest Crollius H."/>
            <person name="Guiguen Y."/>
        </authorList>
    </citation>
    <scope>NUCLEOTIDE SEQUENCE</scope>
    <source>
        <strain evidence="2">WJC10195</strain>
    </source>
</reference>
<feature type="compositionally biased region" description="Pro residues" evidence="1">
    <location>
        <begin position="51"/>
        <end position="62"/>
    </location>
</feature>
<feature type="region of interest" description="Disordered" evidence="1">
    <location>
        <begin position="31"/>
        <end position="63"/>
    </location>
</feature>
<accession>A0A9Q1FKE2</accession>
<dbReference type="Proteomes" id="UP001152622">
    <property type="component" value="Chromosome 5"/>
</dbReference>
<sequence length="220" mass="23114">MATPEELHNAKLLVIRAGTVQGLLDMPRAPPTAGWLARPPPGVQSCRTASPTPPNPPSPAAPTLPAIPSSLHVTCSPLIPLRLSLLFLMEISDPAYFVIGSQGLIRLGAVGAGAWCAGRAGIGGELGMSWKERRGQQLCLGQGSAEDPLPTPPPVPSPRLQLIPYGGWGMITDGLTETEKPGLHTRRSRPHGKACAERAGISRVRTAARRATLRCARVSG</sequence>
<proteinExistence type="predicted"/>
<gene>
    <name evidence="2" type="ORF">SKAU_G00171180</name>
</gene>
<evidence type="ECO:0000313" key="3">
    <source>
        <dbReference type="Proteomes" id="UP001152622"/>
    </source>
</evidence>
<comment type="caution">
    <text evidence="2">The sequence shown here is derived from an EMBL/GenBank/DDBJ whole genome shotgun (WGS) entry which is preliminary data.</text>
</comment>
<organism evidence="2 3">
    <name type="scientific">Synaphobranchus kaupii</name>
    <name type="common">Kaup's arrowtooth eel</name>
    <dbReference type="NCBI Taxonomy" id="118154"/>
    <lineage>
        <taxon>Eukaryota</taxon>
        <taxon>Metazoa</taxon>
        <taxon>Chordata</taxon>
        <taxon>Craniata</taxon>
        <taxon>Vertebrata</taxon>
        <taxon>Euteleostomi</taxon>
        <taxon>Actinopterygii</taxon>
        <taxon>Neopterygii</taxon>
        <taxon>Teleostei</taxon>
        <taxon>Anguilliformes</taxon>
        <taxon>Synaphobranchidae</taxon>
        <taxon>Synaphobranchus</taxon>
    </lineage>
</organism>
<name>A0A9Q1FKE2_SYNKA</name>
<protein>
    <submittedName>
        <fullName evidence="2">Uncharacterized protein</fullName>
    </submittedName>
</protein>
<evidence type="ECO:0000256" key="1">
    <source>
        <dbReference type="SAM" id="MobiDB-lite"/>
    </source>
</evidence>